<proteinExistence type="predicted"/>
<dbReference type="RefSeq" id="WP_345398659.1">
    <property type="nucleotide sequence ID" value="NZ_BAABHG010000009.1"/>
</dbReference>
<reference evidence="3" key="1">
    <citation type="journal article" date="2019" name="Int. J. Syst. Evol. Microbiol.">
        <title>The Global Catalogue of Microorganisms (GCM) 10K type strain sequencing project: providing services to taxonomists for standard genome sequencing and annotation.</title>
        <authorList>
            <consortium name="The Broad Institute Genomics Platform"/>
            <consortium name="The Broad Institute Genome Sequencing Center for Infectious Disease"/>
            <person name="Wu L."/>
            <person name="Ma J."/>
        </authorList>
    </citation>
    <scope>NUCLEOTIDE SEQUENCE [LARGE SCALE GENOMIC DNA]</scope>
    <source>
        <strain evidence="3">CGMCC 4.7643</strain>
    </source>
</reference>
<gene>
    <name evidence="2" type="ORF">ACFSYJ_15760</name>
</gene>
<name>A0ABW5GFZ7_9PSEU</name>
<accession>A0ABW5GFZ7</accession>
<evidence type="ECO:0008006" key="4">
    <source>
        <dbReference type="Google" id="ProtNLM"/>
    </source>
</evidence>
<keyword evidence="1" id="KW-1133">Transmembrane helix</keyword>
<organism evidence="2 3">
    <name type="scientific">Amycolatopsis samaneae</name>
    <dbReference type="NCBI Taxonomy" id="664691"/>
    <lineage>
        <taxon>Bacteria</taxon>
        <taxon>Bacillati</taxon>
        <taxon>Actinomycetota</taxon>
        <taxon>Actinomycetes</taxon>
        <taxon>Pseudonocardiales</taxon>
        <taxon>Pseudonocardiaceae</taxon>
        <taxon>Amycolatopsis</taxon>
    </lineage>
</organism>
<evidence type="ECO:0000313" key="2">
    <source>
        <dbReference type="EMBL" id="MFD2460068.1"/>
    </source>
</evidence>
<feature type="transmembrane region" description="Helical" evidence="1">
    <location>
        <begin position="207"/>
        <end position="226"/>
    </location>
</feature>
<keyword evidence="1" id="KW-0472">Membrane</keyword>
<protein>
    <recommendedName>
        <fullName evidence="4">DUF304 domain-containing protein</fullName>
    </recommendedName>
</protein>
<dbReference type="EMBL" id="JBHUKU010000008">
    <property type="protein sequence ID" value="MFD2460068.1"/>
    <property type="molecule type" value="Genomic_DNA"/>
</dbReference>
<evidence type="ECO:0000313" key="3">
    <source>
        <dbReference type="Proteomes" id="UP001597419"/>
    </source>
</evidence>
<feature type="transmembrane region" description="Helical" evidence="1">
    <location>
        <begin position="64"/>
        <end position="82"/>
    </location>
</feature>
<feature type="transmembrane region" description="Helical" evidence="1">
    <location>
        <begin position="238"/>
        <end position="258"/>
    </location>
</feature>
<dbReference type="Proteomes" id="UP001597419">
    <property type="component" value="Unassembled WGS sequence"/>
</dbReference>
<sequence length="351" mass="37512">MESTTPSEHVQVLEPDPNESAVTMAIFEQLVGKWTRGPANILVLVLFGGLVCGGLSLTMGTVPVLLVVWLGLCVVGQVIRSLRYAGLAAYSRSRFTGLTLGPEDALAAKSRVSLRHTDGDTAGWLVTRLPRAERLQLAGQRRIWVLGPGTDGRAFVMLPGTLRPRRARLRSRPVDGSAALTPVSREPSPPHRDPVLRAHADRVGVALVWNAVFLLAFAGALSWSVLRSSAVEVLGPRVAVVPLCFAGLIVLGACWYLVLAVRLATWRPAEWTELRIVLDKPVQVVNGAVARLAGRAVLPGGWTVGFRMRADPSLAATIGETGRLWVIGEPSGSTRVGVPGYPLVGIARFSG</sequence>
<keyword evidence="3" id="KW-1185">Reference proteome</keyword>
<comment type="caution">
    <text evidence="2">The sequence shown here is derived from an EMBL/GenBank/DDBJ whole genome shotgun (WGS) entry which is preliminary data.</text>
</comment>
<feature type="transmembrane region" description="Helical" evidence="1">
    <location>
        <begin position="39"/>
        <end position="58"/>
    </location>
</feature>
<keyword evidence="1" id="KW-0812">Transmembrane</keyword>
<evidence type="ECO:0000256" key="1">
    <source>
        <dbReference type="SAM" id="Phobius"/>
    </source>
</evidence>